<keyword evidence="6" id="KW-1185">Reference proteome</keyword>
<sequence length="138" mass="16181">MNNIVRLPKNLNILKDPKAFKNYCLNPLGLTAQKTSNFPKEQKVEKFCNWEMVVHRGEKPLENNTVVLKCDPKLAKPEIKQYLTKLYGLELNKVNTVRYTGKLKNSILRKTFKTKDFKKVYAVLKTEVEPFYQKIETM</sequence>
<keyword evidence="2 5" id="KW-0689">Ribosomal protein</keyword>
<evidence type="ECO:0000313" key="6">
    <source>
        <dbReference type="Proteomes" id="UP000009168"/>
    </source>
</evidence>
<keyword evidence="7" id="KW-0002">3D-structure</keyword>
<dbReference type="InParanoid" id="Q22EY1"/>
<dbReference type="GeneID" id="7828007"/>
<proteinExistence type="evidence at protein level"/>
<dbReference type="KEGG" id="tet:TTHERM_00822340"/>
<dbReference type="GO" id="GO:0032543">
    <property type="term" value="P:mitochondrial translation"/>
    <property type="evidence" value="ECO:0007669"/>
    <property type="project" value="TreeGrafter"/>
</dbReference>
<dbReference type="PDB" id="6Z1P">
    <property type="method" value="EM"/>
    <property type="resolution" value="3.70 A"/>
    <property type="chains" value="Ax=1-138"/>
</dbReference>
<name>Q22EY1_TETTS</name>
<dbReference type="InterPro" id="IPR012677">
    <property type="entry name" value="Nucleotide-bd_a/b_plait_sf"/>
</dbReference>
<dbReference type="EMDB" id="EMD-11032"/>
<dbReference type="PANTHER" id="PTHR12059">
    <property type="entry name" value="RIBOSOMAL PROTEIN L23-RELATED"/>
    <property type="match status" value="1"/>
</dbReference>
<accession>Q22EY1</accession>
<dbReference type="InterPro" id="IPR012678">
    <property type="entry name" value="Ribosomal_uL23/eL15/eS24_sf"/>
</dbReference>
<protein>
    <recommendedName>
        <fullName evidence="4">Large ribosomal subunit protein uL23m</fullName>
    </recommendedName>
</protein>
<dbReference type="Pfam" id="PF00276">
    <property type="entry name" value="Ribosomal_L23"/>
    <property type="match status" value="1"/>
</dbReference>
<keyword evidence="3" id="KW-0687">Ribonucleoprotein</keyword>
<dbReference type="InterPro" id="IPR013025">
    <property type="entry name" value="Ribosomal_uL23-like"/>
</dbReference>
<dbReference type="eggNOG" id="ENOG502R2UF">
    <property type="taxonomic scope" value="Eukaryota"/>
</dbReference>
<evidence type="ECO:0000256" key="4">
    <source>
        <dbReference type="ARBA" id="ARBA00039977"/>
    </source>
</evidence>
<evidence type="ECO:0000256" key="3">
    <source>
        <dbReference type="ARBA" id="ARBA00023274"/>
    </source>
</evidence>
<dbReference type="RefSeq" id="XP_001031557.1">
    <property type="nucleotide sequence ID" value="XM_001031557.3"/>
</dbReference>
<organism evidence="5 6">
    <name type="scientific">Tetrahymena thermophila (strain SB210)</name>
    <dbReference type="NCBI Taxonomy" id="312017"/>
    <lineage>
        <taxon>Eukaryota</taxon>
        <taxon>Sar</taxon>
        <taxon>Alveolata</taxon>
        <taxon>Ciliophora</taxon>
        <taxon>Intramacronucleata</taxon>
        <taxon>Oligohymenophorea</taxon>
        <taxon>Hymenostomatida</taxon>
        <taxon>Tetrahymenina</taxon>
        <taxon>Tetrahymenidae</taxon>
        <taxon>Tetrahymena</taxon>
    </lineage>
</organism>
<dbReference type="OMA" id="FLNHEMV"/>
<gene>
    <name evidence="5" type="ORF">TTHERM_00822340</name>
</gene>
<dbReference type="AlphaFoldDB" id="Q22EY1"/>
<comment type="similarity">
    <text evidence="1">Belongs to the universal ribosomal protein uL23 family.</text>
</comment>
<dbReference type="PANTHER" id="PTHR12059:SF5">
    <property type="entry name" value="LARGE RIBOSOMAL SUBUNIT PROTEIN UL23M"/>
    <property type="match status" value="1"/>
</dbReference>
<dbReference type="OrthoDB" id="275582at2759"/>
<dbReference type="HOGENOM" id="CLU_1974806_0_0_1"/>
<dbReference type="GO" id="GO:0003735">
    <property type="term" value="F:structural constituent of ribosome"/>
    <property type="evidence" value="ECO:0007669"/>
    <property type="project" value="InterPro"/>
</dbReference>
<dbReference type="STRING" id="312017.Q22EY1"/>
<reference evidence="7" key="2">
    <citation type="journal article" date="2020" name="Elife">
        <title>Ciliate mitoribosome illuminates evolutionary steps of mitochondrial translation.</title>
        <authorList>
            <person name="Tobiasson V."/>
            <person name="Amunts A."/>
        </authorList>
    </citation>
    <scope>STRUCTURE BY ELECTRON MICROSCOPY (3.70 ANGSTROMS)</scope>
</reference>
<evidence type="ECO:0000256" key="1">
    <source>
        <dbReference type="ARBA" id="ARBA00006700"/>
    </source>
</evidence>
<dbReference type="Proteomes" id="UP000009168">
    <property type="component" value="Unassembled WGS sequence"/>
</dbReference>
<evidence type="ECO:0000256" key="2">
    <source>
        <dbReference type="ARBA" id="ARBA00022980"/>
    </source>
</evidence>
<dbReference type="EMBL" id="GG662544">
    <property type="protein sequence ID" value="EAR83894.1"/>
    <property type="molecule type" value="Genomic_DNA"/>
</dbReference>
<evidence type="ECO:0000313" key="5">
    <source>
        <dbReference type="EMBL" id="EAR83894.1"/>
    </source>
</evidence>
<dbReference type="GO" id="GO:0005762">
    <property type="term" value="C:mitochondrial large ribosomal subunit"/>
    <property type="evidence" value="ECO:0007669"/>
    <property type="project" value="TreeGrafter"/>
</dbReference>
<reference evidence="6" key="1">
    <citation type="journal article" date="2006" name="PLoS Biol.">
        <title>Macronuclear genome sequence of the ciliate Tetrahymena thermophila, a model eukaryote.</title>
        <authorList>
            <person name="Eisen J.A."/>
            <person name="Coyne R.S."/>
            <person name="Wu M."/>
            <person name="Wu D."/>
            <person name="Thiagarajan M."/>
            <person name="Wortman J.R."/>
            <person name="Badger J.H."/>
            <person name="Ren Q."/>
            <person name="Amedeo P."/>
            <person name="Jones K.M."/>
            <person name="Tallon L.J."/>
            <person name="Delcher A.L."/>
            <person name="Salzberg S.L."/>
            <person name="Silva J.C."/>
            <person name="Haas B.J."/>
            <person name="Majoros W.H."/>
            <person name="Farzad M."/>
            <person name="Carlton J.M."/>
            <person name="Smith R.K. Jr."/>
            <person name="Garg J."/>
            <person name="Pearlman R.E."/>
            <person name="Karrer K.M."/>
            <person name="Sun L."/>
            <person name="Manning G."/>
            <person name="Elde N.C."/>
            <person name="Turkewitz A.P."/>
            <person name="Asai D.J."/>
            <person name="Wilkes D.E."/>
            <person name="Wang Y."/>
            <person name="Cai H."/>
            <person name="Collins K."/>
            <person name="Stewart B.A."/>
            <person name="Lee S.R."/>
            <person name="Wilamowska K."/>
            <person name="Weinberg Z."/>
            <person name="Ruzzo W.L."/>
            <person name="Wloga D."/>
            <person name="Gaertig J."/>
            <person name="Frankel J."/>
            <person name="Tsao C.-C."/>
            <person name="Gorovsky M.A."/>
            <person name="Keeling P.J."/>
            <person name="Waller R.F."/>
            <person name="Patron N.J."/>
            <person name="Cherry J.M."/>
            <person name="Stover N.A."/>
            <person name="Krieger C.J."/>
            <person name="del Toro C."/>
            <person name="Ryder H.F."/>
            <person name="Williamson S.C."/>
            <person name="Barbeau R.A."/>
            <person name="Hamilton E.P."/>
            <person name="Orias E."/>
        </authorList>
    </citation>
    <scope>NUCLEOTIDE SEQUENCE [LARGE SCALE GENOMIC DNA]</scope>
    <source>
        <strain evidence="6">SB210</strain>
    </source>
</reference>
<evidence type="ECO:0007829" key="7">
    <source>
        <dbReference type="PDB" id="6Z1P"/>
    </source>
</evidence>
<dbReference type="SUPFAM" id="SSF54189">
    <property type="entry name" value="Ribosomal proteins S24e, L23 and L15e"/>
    <property type="match status" value="1"/>
</dbReference>
<dbReference type="Gene3D" id="3.30.70.330">
    <property type="match status" value="1"/>
</dbReference>